<dbReference type="KEGG" id="mfn:Ga0123462_0400"/>
<evidence type="ECO:0000259" key="1">
    <source>
        <dbReference type="SMART" id="SM00930"/>
    </source>
</evidence>
<accession>A0A2K8L1T0</accession>
<dbReference type="Proteomes" id="UP000231637">
    <property type="component" value="Chromosome"/>
</dbReference>
<reference evidence="2 3" key="1">
    <citation type="submission" date="2016-12" db="EMBL/GenBank/DDBJ databases">
        <title>Isolation and genomic insights into novel planktonic Zetaproteobacteria from stratified waters of the Chesapeake Bay.</title>
        <authorList>
            <person name="McAllister S.M."/>
            <person name="Kato S."/>
            <person name="Chan C.S."/>
            <person name="Chiu B.K."/>
            <person name="Field E.K."/>
        </authorList>
    </citation>
    <scope>NUCLEOTIDE SEQUENCE [LARGE SCALE GENOMIC DNA]</scope>
    <source>
        <strain evidence="2 3">CP-8</strain>
    </source>
</reference>
<gene>
    <name evidence="2" type="ORF">Ga0123462_0400</name>
</gene>
<dbReference type="Gene3D" id="3.30.70.260">
    <property type="match status" value="1"/>
</dbReference>
<dbReference type="RefSeq" id="WP_100264758.1">
    <property type="nucleotide sequence ID" value="NZ_CP018800.1"/>
</dbReference>
<feature type="domain" description="NIL" evidence="1">
    <location>
        <begin position="1"/>
        <end position="72"/>
    </location>
</feature>
<dbReference type="InterPro" id="IPR045865">
    <property type="entry name" value="ACT-like_dom_sf"/>
</dbReference>
<name>A0A2K8L1T0_9PROT</name>
<proteinExistence type="predicted"/>
<keyword evidence="3" id="KW-1185">Reference proteome</keyword>
<dbReference type="OrthoDB" id="9808559at2"/>
<organism evidence="2 3">
    <name type="scientific">Mariprofundus ferrinatatus</name>
    <dbReference type="NCBI Taxonomy" id="1921087"/>
    <lineage>
        <taxon>Bacteria</taxon>
        <taxon>Pseudomonadati</taxon>
        <taxon>Pseudomonadota</taxon>
        <taxon>Candidatius Mariprofundia</taxon>
        <taxon>Mariprofundales</taxon>
        <taxon>Mariprofundaceae</taxon>
        <taxon>Mariprofundus</taxon>
    </lineage>
</organism>
<evidence type="ECO:0000313" key="2">
    <source>
        <dbReference type="EMBL" id="ATX81275.1"/>
    </source>
</evidence>
<dbReference type="SMART" id="SM00930">
    <property type="entry name" value="NIL"/>
    <property type="match status" value="1"/>
</dbReference>
<sequence>MKFRVYLTFNAETVREPIIWKLGREFDLITNIRTAEVKDHMGLVGLELDGDDDVIDAAVKWLGEQGVHVEPIEQNIIEG</sequence>
<protein>
    <submittedName>
        <fullName evidence="2">NIL domain-containing protein</fullName>
    </submittedName>
</protein>
<dbReference type="AlphaFoldDB" id="A0A2K8L1T0"/>
<dbReference type="Pfam" id="PF09383">
    <property type="entry name" value="NIL"/>
    <property type="match status" value="1"/>
</dbReference>
<dbReference type="InterPro" id="IPR018449">
    <property type="entry name" value="NIL_domain"/>
</dbReference>
<dbReference type="SUPFAM" id="SSF55021">
    <property type="entry name" value="ACT-like"/>
    <property type="match status" value="1"/>
</dbReference>
<dbReference type="EMBL" id="CP018800">
    <property type="protein sequence ID" value="ATX81275.1"/>
    <property type="molecule type" value="Genomic_DNA"/>
</dbReference>
<evidence type="ECO:0000313" key="3">
    <source>
        <dbReference type="Proteomes" id="UP000231637"/>
    </source>
</evidence>